<dbReference type="EMBL" id="CADCVP010000203">
    <property type="protein sequence ID" value="CAA9501361.1"/>
    <property type="molecule type" value="Genomic_DNA"/>
</dbReference>
<protein>
    <submittedName>
        <fullName evidence="8">Glutaredoxin-related protein</fullName>
    </submittedName>
</protein>
<evidence type="ECO:0000256" key="1">
    <source>
        <dbReference type="ARBA" id="ARBA00022714"/>
    </source>
</evidence>
<dbReference type="PANTHER" id="PTHR10293:SF16">
    <property type="entry name" value="GLUTAREDOXIN-RELATED PROTEIN 5, MITOCHONDRIAL"/>
    <property type="match status" value="1"/>
</dbReference>
<evidence type="ECO:0000259" key="7">
    <source>
        <dbReference type="Pfam" id="PF00462"/>
    </source>
</evidence>
<keyword evidence="3" id="KW-0408">Iron</keyword>
<keyword evidence="1" id="KW-0001">2Fe-2S</keyword>
<evidence type="ECO:0000313" key="8">
    <source>
        <dbReference type="EMBL" id="CAA9501361.1"/>
    </source>
</evidence>
<feature type="compositionally biased region" description="Polar residues" evidence="6">
    <location>
        <begin position="130"/>
        <end position="141"/>
    </location>
</feature>
<feature type="region of interest" description="Disordered" evidence="6">
    <location>
        <begin position="109"/>
        <end position="141"/>
    </location>
</feature>
<dbReference type="Pfam" id="PF00462">
    <property type="entry name" value="Glutaredoxin"/>
    <property type="match status" value="1"/>
</dbReference>
<feature type="compositionally biased region" description="Low complexity" evidence="6">
    <location>
        <begin position="112"/>
        <end position="127"/>
    </location>
</feature>
<evidence type="ECO:0000256" key="4">
    <source>
        <dbReference type="ARBA" id="ARBA00023014"/>
    </source>
</evidence>
<feature type="domain" description="Glutaredoxin" evidence="7">
    <location>
        <begin position="22"/>
        <end position="86"/>
    </location>
</feature>
<keyword evidence="4" id="KW-0411">Iron-sulfur</keyword>
<dbReference type="InterPro" id="IPR004480">
    <property type="entry name" value="Monothiol_GRX-rel"/>
</dbReference>
<dbReference type="InterPro" id="IPR036249">
    <property type="entry name" value="Thioredoxin-like_sf"/>
</dbReference>
<evidence type="ECO:0000256" key="6">
    <source>
        <dbReference type="SAM" id="MobiDB-lite"/>
    </source>
</evidence>
<dbReference type="PROSITE" id="PS51354">
    <property type="entry name" value="GLUTAREDOXIN_2"/>
    <property type="match status" value="1"/>
</dbReference>
<evidence type="ECO:0000256" key="3">
    <source>
        <dbReference type="ARBA" id="ARBA00023004"/>
    </source>
</evidence>
<dbReference type="PANTHER" id="PTHR10293">
    <property type="entry name" value="GLUTAREDOXIN FAMILY MEMBER"/>
    <property type="match status" value="1"/>
</dbReference>
<keyword evidence="2" id="KW-0479">Metal-binding</keyword>
<proteinExistence type="predicted"/>
<sequence>MSDTTENPLRDAITEAIAENEVILFMKGTPDQPMCGFSARTAAALDELQAPYAAVDILPDPRIRQELSTLSNWPTIPQLFVRGELVGGCDIVTELYESGELAQMIGVEKPAEAPSEAPVAAEAGAPPLQIDTTPLNGTPQS</sequence>
<evidence type="ECO:0000256" key="5">
    <source>
        <dbReference type="ARBA" id="ARBA00023284"/>
    </source>
</evidence>
<dbReference type="NCBIfam" id="TIGR00365">
    <property type="entry name" value="Grx4 family monothiol glutaredoxin"/>
    <property type="match status" value="1"/>
</dbReference>
<name>A0A6J4SPU2_9ACTN</name>
<keyword evidence="5" id="KW-0676">Redox-active center</keyword>
<dbReference type="SUPFAM" id="SSF52833">
    <property type="entry name" value="Thioredoxin-like"/>
    <property type="match status" value="1"/>
</dbReference>
<accession>A0A6J4SPU2</accession>
<organism evidence="8">
    <name type="scientific">uncultured Solirubrobacteraceae bacterium</name>
    <dbReference type="NCBI Taxonomy" id="1162706"/>
    <lineage>
        <taxon>Bacteria</taxon>
        <taxon>Bacillati</taxon>
        <taxon>Actinomycetota</taxon>
        <taxon>Thermoleophilia</taxon>
        <taxon>Solirubrobacterales</taxon>
        <taxon>Solirubrobacteraceae</taxon>
        <taxon>environmental samples</taxon>
    </lineage>
</organism>
<gene>
    <name evidence="8" type="ORF">AVDCRST_MAG69-1908</name>
</gene>
<dbReference type="InterPro" id="IPR002109">
    <property type="entry name" value="Glutaredoxin"/>
</dbReference>
<dbReference type="InterPro" id="IPR033658">
    <property type="entry name" value="GRX_PICOT-like"/>
</dbReference>
<dbReference type="GO" id="GO:0051537">
    <property type="term" value="F:2 iron, 2 sulfur cluster binding"/>
    <property type="evidence" value="ECO:0007669"/>
    <property type="project" value="UniProtKB-KW"/>
</dbReference>
<evidence type="ECO:0000256" key="2">
    <source>
        <dbReference type="ARBA" id="ARBA00022723"/>
    </source>
</evidence>
<reference evidence="8" key="1">
    <citation type="submission" date="2020-02" db="EMBL/GenBank/DDBJ databases">
        <authorList>
            <person name="Meier V. D."/>
        </authorList>
    </citation>
    <scope>NUCLEOTIDE SEQUENCE</scope>
    <source>
        <strain evidence="8">AVDCRST_MAG69</strain>
    </source>
</reference>
<dbReference type="Gene3D" id="3.40.30.10">
    <property type="entry name" value="Glutaredoxin"/>
    <property type="match status" value="1"/>
</dbReference>
<dbReference type="GO" id="GO:0046872">
    <property type="term" value="F:metal ion binding"/>
    <property type="evidence" value="ECO:0007669"/>
    <property type="project" value="UniProtKB-KW"/>
</dbReference>
<dbReference type="AlphaFoldDB" id="A0A6J4SPU2"/>
<dbReference type="CDD" id="cd03028">
    <property type="entry name" value="GRX_PICOT_like"/>
    <property type="match status" value="1"/>
</dbReference>